<comment type="caution">
    <text evidence="1">The sequence shown here is derived from an EMBL/GenBank/DDBJ whole genome shotgun (WGS) entry which is preliminary data.</text>
</comment>
<organism evidence="1 2">
    <name type="scientific">Mesorhizobium denitrificans</name>
    <dbReference type="NCBI Taxonomy" id="2294114"/>
    <lineage>
        <taxon>Bacteria</taxon>
        <taxon>Pseudomonadati</taxon>
        <taxon>Pseudomonadota</taxon>
        <taxon>Alphaproteobacteria</taxon>
        <taxon>Hyphomicrobiales</taxon>
        <taxon>Phyllobacteriaceae</taxon>
        <taxon>Mesorhizobium</taxon>
    </lineage>
</organism>
<keyword evidence="2" id="KW-1185">Reference proteome</keyword>
<accession>A0A371XJE6</accession>
<dbReference type="Proteomes" id="UP000262379">
    <property type="component" value="Unassembled WGS sequence"/>
</dbReference>
<evidence type="ECO:0000313" key="2">
    <source>
        <dbReference type="Proteomes" id="UP000262379"/>
    </source>
</evidence>
<name>A0A371XJE6_9HYPH</name>
<dbReference type="AlphaFoldDB" id="A0A371XJE6"/>
<protein>
    <submittedName>
        <fullName evidence="1">Uncharacterized protein</fullName>
    </submittedName>
</protein>
<proteinExistence type="predicted"/>
<evidence type="ECO:0000313" key="1">
    <source>
        <dbReference type="EMBL" id="RFC69345.1"/>
    </source>
</evidence>
<gene>
    <name evidence="1" type="ORF">DY251_00950</name>
</gene>
<reference evidence="2" key="1">
    <citation type="submission" date="2018-08" db="EMBL/GenBank/DDBJ databases">
        <authorList>
            <person name="Im W.T."/>
        </authorList>
    </citation>
    <scope>NUCLEOTIDE SEQUENCE [LARGE SCALE GENOMIC DNA]</scope>
    <source>
        <strain evidence="2">LA-28</strain>
    </source>
</reference>
<sequence length="148" mass="14747">MGGMLPTAASSGTIQPVPLSRSTASMFGEGNIDASNCLSPLLAPPFPPKGTGRIIGAVPCLTELRSSTPRYAPSRVAMNAARSVKPISATVASFSAKLCARVPVARSIIATVGVPGAKASALRPSGETAICLAANPSGMAIGVAKSSK</sequence>
<dbReference type="EMBL" id="QURN01000001">
    <property type="protein sequence ID" value="RFC69345.1"/>
    <property type="molecule type" value="Genomic_DNA"/>
</dbReference>